<feature type="region of interest" description="Disordered" evidence="1">
    <location>
        <begin position="256"/>
        <end position="275"/>
    </location>
</feature>
<reference evidence="2 3" key="1">
    <citation type="journal article" date="2018" name="Mol. Biol. Evol.">
        <title>Broad Genomic Sampling Reveals a Smut Pathogenic Ancestry of the Fungal Clade Ustilaginomycotina.</title>
        <authorList>
            <person name="Kijpornyongpan T."/>
            <person name="Mondo S.J."/>
            <person name="Barry K."/>
            <person name="Sandor L."/>
            <person name="Lee J."/>
            <person name="Lipzen A."/>
            <person name="Pangilinan J."/>
            <person name="LaButti K."/>
            <person name="Hainaut M."/>
            <person name="Henrissat B."/>
            <person name="Grigoriev I.V."/>
            <person name="Spatafora J.W."/>
            <person name="Aime M.C."/>
        </authorList>
    </citation>
    <scope>NUCLEOTIDE SEQUENCE [LARGE SCALE GENOMIC DNA]</scope>
    <source>
        <strain evidence="2 3">MCA 5214</strain>
    </source>
</reference>
<sequence length="368" mass="40173">MLPLPSSIFGPTPLVQDLDSPSNFSTKLRLQHSSPTTSSSSAPQGRLYEVVELGHWRTPSLLITSHGQKEDAKALMSSTADWAKWHQSKWTTLRVWPGLDARGARDACRRSVKKLKVASSSSSSTLTTEPVRMERLTRSSSKYRLVIPSSMGQGGGHEVFEWRSEPHTQDKVALRKSLEGDWKGSRNWMSTWSLVRVVGGDLPASEVGDDEESAEQEEDDDDDKDEATLADSGDAKVIPTASEDDLKKPQNIKIDDDEEADEGPPHTSSSEDLLSSLPLSSNEQLICTYVAPRRFSKAWAFQKKRGKLVWHSDAVKAYGLATGAQEKGEWNALVVTSLLAILQKMEQIRQNAGAAAGANAGSVAAISC</sequence>
<evidence type="ECO:0000256" key="1">
    <source>
        <dbReference type="SAM" id="MobiDB-lite"/>
    </source>
</evidence>
<feature type="compositionally biased region" description="Acidic residues" evidence="1">
    <location>
        <begin position="207"/>
        <end position="225"/>
    </location>
</feature>
<proteinExistence type="predicted"/>
<gene>
    <name evidence="2" type="ORF">BDZ90DRAFT_262057</name>
</gene>
<dbReference type="RefSeq" id="XP_025360468.1">
    <property type="nucleotide sequence ID" value="XM_025508437.1"/>
</dbReference>
<feature type="region of interest" description="Disordered" evidence="1">
    <location>
        <begin position="202"/>
        <end position="251"/>
    </location>
</feature>
<name>A0A316UKQ8_9BASI</name>
<protein>
    <submittedName>
        <fullName evidence="2">Uncharacterized protein</fullName>
    </submittedName>
</protein>
<dbReference type="GeneID" id="37030260"/>
<dbReference type="AlphaFoldDB" id="A0A316UKQ8"/>
<dbReference type="Proteomes" id="UP000245884">
    <property type="component" value="Unassembled WGS sequence"/>
</dbReference>
<keyword evidence="3" id="KW-1185">Reference proteome</keyword>
<dbReference type="EMBL" id="KZ819674">
    <property type="protein sequence ID" value="PWN25856.1"/>
    <property type="molecule type" value="Genomic_DNA"/>
</dbReference>
<evidence type="ECO:0000313" key="3">
    <source>
        <dbReference type="Proteomes" id="UP000245884"/>
    </source>
</evidence>
<evidence type="ECO:0000313" key="2">
    <source>
        <dbReference type="EMBL" id="PWN25856.1"/>
    </source>
</evidence>
<organism evidence="2 3">
    <name type="scientific">Jaminaea rosea</name>
    <dbReference type="NCBI Taxonomy" id="1569628"/>
    <lineage>
        <taxon>Eukaryota</taxon>
        <taxon>Fungi</taxon>
        <taxon>Dikarya</taxon>
        <taxon>Basidiomycota</taxon>
        <taxon>Ustilaginomycotina</taxon>
        <taxon>Exobasidiomycetes</taxon>
        <taxon>Microstromatales</taxon>
        <taxon>Microstromatales incertae sedis</taxon>
        <taxon>Jaminaea</taxon>
    </lineage>
</organism>
<accession>A0A316UKQ8</accession>